<dbReference type="Gene3D" id="1.10.1410.10">
    <property type="match status" value="1"/>
</dbReference>
<evidence type="ECO:0000259" key="6">
    <source>
        <dbReference type="Pfam" id="PF17407"/>
    </source>
</evidence>
<comment type="subcellular location">
    <subcellularLocation>
        <location evidence="1">Nucleus</location>
        <location evidence="1">Nucleolus</location>
    </subcellularLocation>
</comment>
<evidence type="ECO:0008006" key="9">
    <source>
        <dbReference type="Google" id="ProtNLM"/>
    </source>
</evidence>
<dbReference type="InterPro" id="IPR035369">
    <property type="entry name" value="Nrap_D4"/>
</dbReference>
<dbReference type="EMBL" id="JAXUIC010000006">
    <property type="protein sequence ID" value="KAK4584266.1"/>
    <property type="molecule type" value="Genomic_DNA"/>
</dbReference>
<dbReference type="Pfam" id="PF17404">
    <property type="entry name" value="Nrap_D3"/>
    <property type="match status" value="1"/>
</dbReference>
<protein>
    <recommendedName>
        <fullName evidence="9">Nucleolar protein 6</fullName>
    </recommendedName>
</protein>
<keyword evidence="1" id="KW-0694">RNA-binding</keyword>
<gene>
    <name evidence="7" type="ORF">RGQ29_022133</name>
</gene>
<evidence type="ECO:0000256" key="1">
    <source>
        <dbReference type="RuleBase" id="RU364032"/>
    </source>
</evidence>
<reference evidence="7 8" key="1">
    <citation type="journal article" date="2023" name="G3 (Bethesda)">
        <title>A haplotype-resolved chromosome-scale genome for Quercus rubra L. provides insights into the genetics of adaptive traits for red oak species.</title>
        <authorList>
            <person name="Kapoor B."/>
            <person name="Jenkins J."/>
            <person name="Schmutz J."/>
            <person name="Zhebentyayeva T."/>
            <person name="Kuelheim C."/>
            <person name="Coggeshall M."/>
            <person name="Heim C."/>
            <person name="Lasky J.R."/>
            <person name="Leites L."/>
            <person name="Islam-Faridi N."/>
            <person name="Romero-Severson J."/>
            <person name="DeLeo V.L."/>
            <person name="Lucas S.M."/>
            <person name="Lazic D."/>
            <person name="Gailing O."/>
            <person name="Carlson J."/>
            <person name="Staton M."/>
        </authorList>
    </citation>
    <scope>NUCLEOTIDE SEQUENCE [LARGE SCALE GENOMIC DNA]</scope>
    <source>
        <strain evidence="7">Pseudo-F2</strain>
    </source>
</reference>
<dbReference type="PANTHER" id="PTHR17972">
    <property type="entry name" value="NUCLEOLAR RNA-ASSOCIATED PROTEIN"/>
    <property type="match status" value="1"/>
</dbReference>
<evidence type="ECO:0000259" key="2">
    <source>
        <dbReference type="Pfam" id="PF17403"/>
    </source>
</evidence>
<accession>A0AAN7F3D8</accession>
<comment type="similarity">
    <text evidence="1">Belongs to the NRAP family.</text>
</comment>
<feature type="domain" description="Nrap protein" evidence="3">
    <location>
        <begin position="184"/>
        <end position="306"/>
    </location>
</feature>
<dbReference type="Proteomes" id="UP001324115">
    <property type="component" value="Unassembled WGS sequence"/>
</dbReference>
<evidence type="ECO:0000259" key="4">
    <source>
        <dbReference type="Pfam" id="PF17405"/>
    </source>
</evidence>
<feature type="domain" description="Nrap protein" evidence="2">
    <location>
        <begin position="81"/>
        <end position="181"/>
    </location>
</feature>
<feature type="domain" description="Nrap protein" evidence="4">
    <location>
        <begin position="335"/>
        <end position="498"/>
    </location>
</feature>
<evidence type="ECO:0000259" key="5">
    <source>
        <dbReference type="Pfam" id="PF17406"/>
    </source>
</evidence>
<dbReference type="PANTHER" id="PTHR17972:SF0">
    <property type="entry name" value="NUCLEOLAR PROTEIN 6"/>
    <property type="match status" value="1"/>
</dbReference>
<proteinExistence type="inferred from homology"/>
<evidence type="ECO:0000313" key="8">
    <source>
        <dbReference type="Proteomes" id="UP001324115"/>
    </source>
</evidence>
<sequence length="804" mass="91700">MNLVGLPGFFVRIIPKANSLFTIKKKLNLKQNNIRAFSILEDMFLEDTSELIKKTFLGLKELGEASILLKVWARQRSSIYIANSMRAMQIFRVTLNYIATAKIWNNGLYFRREGQKGIPQEERISYKEAFPVVICDPLAPFNMSFRISRIGFIELRDEAALTLKCIEKCRDGGFEEIFMTKVDSAAKYDYCIRLYEQKVQSLLNHGLNNRAECSIENGFSILDREPLLVGVSMSSLENAFRVVDIGPNAENKEEALKFRKFWGEKAELRRYKDGTIAESTVWESEHWNRHLILKRISEYVLLQHLSLSKENIVHIVDQLDFSLLHGVRDPISISGSLLKALEVLSNRLRLIQDIPLKVSSVQPLDPAFKFTSVFPPKPHPLANNKGGVPRLQKFMPSCIQPLELEGSGSWPMDDIAIEKTKTAFLLKIGERWGMTCTATEDDVDVFMSGYVFRLKIWHERGLSLLKREDGSDQFKWFSSVDKELFVRSQHSSMISGLQGRFPLYGPVVRIAKRWVASHLFSSCLVEEAVELLVAHLFLKPLPFNAPCSCIAGFLRFLRLLSEYDWTFSALVIDINEDLSPKDEKEISISSVLNYEENKQNVSAAMFLATAYDKASEAWTRFSPNVSELKRLVAYARSSANLLNKLILLDQIDSYKWECLLRTPLNNYDAVILLHRDKLPYPRCLLFPSELNQGKHVAQGNASKVFQPFISPGDFKGSLEVLKNKLLVNFDSLRCFFSNMFKVWYDSLGGDAIGITWDRFSSKKQGREEAVEEGEDPVDVLKSVGQFGEGFVRSVYSLKSPRLMN</sequence>
<dbReference type="Pfam" id="PF17403">
    <property type="entry name" value="Nrap_D2"/>
    <property type="match status" value="1"/>
</dbReference>
<dbReference type="GO" id="GO:0032040">
    <property type="term" value="C:small-subunit processome"/>
    <property type="evidence" value="ECO:0007669"/>
    <property type="project" value="TreeGrafter"/>
</dbReference>
<dbReference type="InterPro" id="IPR035367">
    <property type="entry name" value="Nrap_D2"/>
</dbReference>
<dbReference type="InterPro" id="IPR035371">
    <property type="entry name" value="Nrap_D6"/>
</dbReference>
<evidence type="ECO:0000259" key="3">
    <source>
        <dbReference type="Pfam" id="PF17404"/>
    </source>
</evidence>
<dbReference type="GO" id="GO:0006364">
    <property type="term" value="P:rRNA processing"/>
    <property type="evidence" value="ECO:0007669"/>
    <property type="project" value="TreeGrafter"/>
</dbReference>
<dbReference type="InterPro" id="IPR005554">
    <property type="entry name" value="NOL6/Upt22"/>
</dbReference>
<dbReference type="Pfam" id="PF17405">
    <property type="entry name" value="Nrap_D4"/>
    <property type="match status" value="1"/>
</dbReference>
<keyword evidence="1" id="KW-0539">Nucleus</keyword>
<dbReference type="GO" id="GO:0032545">
    <property type="term" value="C:CURI complex"/>
    <property type="evidence" value="ECO:0007669"/>
    <property type="project" value="TreeGrafter"/>
</dbReference>
<name>A0AAN7F3D8_QUERU</name>
<keyword evidence="8" id="KW-1185">Reference proteome</keyword>
<dbReference type="GO" id="GO:0006409">
    <property type="term" value="P:tRNA export from nucleus"/>
    <property type="evidence" value="ECO:0007669"/>
    <property type="project" value="TreeGrafter"/>
</dbReference>
<dbReference type="AlphaFoldDB" id="A0AAN7F3D8"/>
<dbReference type="GO" id="GO:0034456">
    <property type="term" value="C:UTP-C complex"/>
    <property type="evidence" value="ECO:0007669"/>
    <property type="project" value="TreeGrafter"/>
</dbReference>
<comment type="caution">
    <text evidence="7">The sequence shown here is derived from an EMBL/GenBank/DDBJ whole genome shotgun (WGS) entry which is preliminary data.</text>
</comment>
<dbReference type="GO" id="GO:0003723">
    <property type="term" value="F:RNA binding"/>
    <property type="evidence" value="ECO:0007669"/>
    <property type="project" value="UniProtKB-KW"/>
</dbReference>
<dbReference type="Pfam" id="PF17406">
    <property type="entry name" value="Nrap_D5"/>
    <property type="match status" value="1"/>
</dbReference>
<dbReference type="InterPro" id="IPR035370">
    <property type="entry name" value="Nrap_D5"/>
</dbReference>
<feature type="domain" description="Nrap protein" evidence="5">
    <location>
        <begin position="501"/>
        <end position="646"/>
    </location>
</feature>
<dbReference type="InterPro" id="IPR035368">
    <property type="entry name" value="Nrap_D3"/>
</dbReference>
<feature type="domain" description="Nrap protein" evidence="6">
    <location>
        <begin position="664"/>
        <end position="763"/>
    </location>
</feature>
<evidence type="ECO:0000313" key="7">
    <source>
        <dbReference type="EMBL" id="KAK4584266.1"/>
    </source>
</evidence>
<dbReference type="Pfam" id="PF17407">
    <property type="entry name" value="Nrap_D6"/>
    <property type="match status" value="1"/>
</dbReference>
<organism evidence="7 8">
    <name type="scientific">Quercus rubra</name>
    <name type="common">Northern red oak</name>
    <name type="synonym">Quercus borealis</name>
    <dbReference type="NCBI Taxonomy" id="3512"/>
    <lineage>
        <taxon>Eukaryota</taxon>
        <taxon>Viridiplantae</taxon>
        <taxon>Streptophyta</taxon>
        <taxon>Embryophyta</taxon>
        <taxon>Tracheophyta</taxon>
        <taxon>Spermatophyta</taxon>
        <taxon>Magnoliopsida</taxon>
        <taxon>eudicotyledons</taxon>
        <taxon>Gunneridae</taxon>
        <taxon>Pentapetalae</taxon>
        <taxon>rosids</taxon>
        <taxon>fabids</taxon>
        <taxon>Fagales</taxon>
        <taxon>Fagaceae</taxon>
        <taxon>Quercus</taxon>
    </lineage>
</organism>